<dbReference type="EMBL" id="KQ981026">
    <property type="protein sequence ID" value="KYN10207.1"/>
    <property type="molecule type" value="Genomic_DNA"/>
</dbReference>
<organism evidence="1 2">
    <name type="scientific">Trachymyrmex cornetzi</name>
    <dbReference type="NCBI Taxonomy" id="471704"/>
    <lineage>
        <taxon>Eukaryota</taxon>
        <taxon>Metazoa</taxon>
        <taxon>Ecdysozoa</taxon>
        <taxon>Arthropoda</taxon>
        <taxon>Hexapoda</taxon>
        <taxon>Insecta</taxon>
        <taxon>Pterygota</taxon>
        <taxon>Neoptera</taxon>
        <taxon>Endopterygota</taxon>
        <taxon>Hymenoptera</taxon>
        <taxon>Apocrita</taxon>
        <taxon>Aculeata</taxon>
        <taxon>Formicoidea</taxon>
        <taxon>Formicidae</taxon>
        <taxon>Myrmicinae</taxon>
        <taxon>Trachymyrmex</taxon>
    </lineage>
</organism>
<dbReference type="Proteomes" id="UP000078492">
    <property type="component" value="Unassembled WGS sequence"/>
</dbReference>
<protein>
    <submittedName>
        <fullName evidence="1">Uncharacterized protein</fullName>
    </submittedName>
</protein>
<gene>
    <name evidence="1" type="ORF">ALC57_17659</name>
</gene>
<keyword evidence="2" id="KW-1185">Reference proteome</keyword>
<sequence length="65" mass="7723">MNVSVRTYERVWVNYDNRGNRIILPHVPRKAFIESRADVERVKLSLYGTCLYMKPTTVLFSFELE</sequence>
<accession>A0A151ITB5</accession>
<dbReference type="AlphaFoldDB" id="A0A151ITB5"/>
<reference evidence="1 2" key="1">
    <citation type="submission" date="2015-09" db="EMBL/GenBank/DDBJ databases">
        <title>Trachymyrmex cornetzi WGS genome.</title>
        <authorList>
            <person name="Nygaard S."/>
            <person name="Hu H."/>
            <person name="Boomsma J."/>
            <person name="Zhang G."/>
        </authorList>
    </citation>
    <scope>NUCLEOTIDE SEQUENCE [LARGE SCALE GENOMIC DNA]</scope>
    <source>
        <strain evidence="1">Tcor2-1</strain>
        <tissue evidence="1">Whole body</tissue>
    </source>
</reference>
<evidence type="ECO:0000313" key="2">
    <source>
        <dbReference type="Proteomes" id="UP000078492"/>
    </source>
</evidence>
<name>A0A151ITB5_9HYME</name>
<proteinExistence type="predicted"/>
<evidence type="ECO:0000313" key="1">
    <source>
        <dbReference type="EMBL" id="KYN10207.1"/>
    </source>
</evidence>